<dbReference type="InterPro" id="IPR013785">
    <property type="entry name" value="Aldolase_TIM"/>
</dbReference>
<keyword evidence="17" id="KW-1185">Reference proteome</keyword>
<keyword evidence="10 14" id="KW-0627">Porphyrin biosynthesis</keyword>
<comment type="pathway">
    <text evidence="2">Porphyrin-containing compound metabolism; protoporphyrin-IX biosynthesis; coproporphyrinogen-III from 5-aminolevulinate: step 1/4.</text>
</comment>
<dbReference type="GO" id="GO:0004655">
    <property type="term" value="F:porphobilinogen synthase activity"/>
    <property type="evidence" value="ECO:0000318"/>
    <property type="project" value="GO_Central"/>
</dbReference>
<dbReference type="GO" id="GO:0006783">
    <property type="term" value="P:heme biosynthetic process"/>
    <property type="evidence" value="ECO:0000318"/>
    <property type="project" value="GO_Central"/>
</dbReference>
<dbReference type="PANTHER" id="PTHR11458:SF0">
    <property type="entry name" value="DELTA-AMINOLEVULINIC ACID DEHYDRATASE"/>
    <property type="match status" value="1"/>
</dbReference>
<keyword evidence="18" id="KW-1267">Proteomics identification</keyword>
<dbReference type="GO" id="GO:1901799">
    <property type="term" value="P:negative regulation of proteasomal protein catabolic process"/>
    <property type="evidence" value="ECO:0007669"/>
    <property type="project" value="Ensembl"/>
</dbReference>
<evidence type="ECO:0000256" key="5">
    <source>
        <dbReference type="ARBA" id="ARBA00020771"/>
    </source>
</evidence>
<dbReference type="GO" id="GO:0006785">
    <property type="term" value="P:heme B biosynthetic process"/>
    <property type="evidence" value="ECO:0007669"/>
    <property type="project" value="Ensembl"/>
</dbReference>
<evidence type="ECO:0000256" key="12">
    <source>
        <dbReference type="ARBA" id="ARBA00025861"/>
    </source>
</evidence>
<dbReference type="GO" id="GO:0071353">
    <property type="term" value="P:cellular response to interleukin-4"/>
    <property type="evidence" value="ECO:0007669"/>
    <property type="project" value="Ensembl"/>
</dbReference>
<organism evidence="16 17">
    <name type="scientific">Equus caballus</name>
    <name type="common">Horse</name>
    <dbReference type="NCBI Taxonomy" id="9796"/>
    <lineage>
        <taxon>Eukaryota</taxon>
        <taxon>Metazoa</taxon>
        <taxon>Chordata</taxon>
        <taxon>Craniata</taxon>
        <taxon>Vertebrata</taxon>
        <taxon>Euteleostomi</taxon>
        <taxon>Mammalia</taxon>
        <taxon>Eutheria</taxon>
        <taxon>Laurasiatheria</taxon>
        <taxon>Perissodactyla</taxon>
        <taxon>Equidae</taxon>
        <taxon>Equus</taxon>
    </lineage>
</organism>
<dbReference type="GO" id="GO:0006784">
    <property type="term" value="P:heme A biosynthetic process"/>
    <property type="evidence" value="ECO:0007669"/>
    <property type="project" value="Ensembl"/>
</dbReference>
<evidence type="ECO:0000256" key="9">
    <source>
        <dbReference type="ARBA" id="ARBA00023239"/>
    </source>
</evidence>
<reference evidence="16" key="3">
    <citation type="submission" date="2025-09" db="UniProtKB">
        <authorList>
            <consortium name="Ensembl"/>
        </authorList>
    </citation>
    <scope>IDENTIFICATION</scope>
    <source>
        <strain evidence="16">Thoroughbred</strain>
    </source>
</reference>
<evidence type="ECO:0000256" key="15">
    <source>
        <dbReference type="RuleBase" id="RU004161"/>
    </source>
</evidence>
<evidence type="ECO:0000256" key="13">
    <source>
        <dbReference type="ARBA" id="ARBA00047651"/>
    </source>
</evidence>
<comment type="similarity">
    <text evidence="3 15">Belongs to the ALAD family.</text>
</comment>
<dbReference type="InterPro" id="IPR001731">
    <property type="entry name" value="ALAD"/>
</dbReference>
<evidence type="ECO:0000256" key="1">
    <source>
        <dbReference type="ARBA" id="ARBA00001947"/>
    </source>
</evidence>
<dbReference type="GO" id="GO:0006782">
    <property type="term" value="P:protoporphyrinogen IX biosynthetic process"/>
    <property type="evidence" value="ECO:0007669"/>
    <property type="project" value="Ensembl"/>
</dbReference>
<evidence type="ECO:0000256" key="6">
    <source>
        <dbReference type="ARBA" id="ARBA00022723"/>
    </source>
</evidence>
<dbReference type="GO" id="GO:0005829">
    <property type="term" value="C:cytosol"/>
    <property type="evidence" value="ECO:0000318"/>
    <property type="project" value="GO_Central"/>
</dbReference>
<reference evidence="16" key="2">
    <citation type="submission" date="2025-08" db="UniProtKB">
        <authorList>
            <consortium name="Ensembl"/>
        </authorList>
    </citation>
    <scope>IDENTIFICATION</scope>
    <source>
        <strain evidence="16">Thoroughbred</strain>
    </source>
</reference>
<dbReference type="SMART" id="SM01004">
    <property type="entry name" value="ALAD"/>
    <property type="match status" value="1"/>
</dbReference>
<dbReference type="PROSITE" id="PS00169">
    <property type="entry name" value="D_ALA_DEHYDRATASE"/>
    <property type="match status" value="1"/>
</dbReference>
<protein>
    <recommendedName>
        <fullName evidence="5 14">Delta-aminolevulinic acid dehydratase</fullName>
        <ecNumber evidence="4 14">4.2.1.24</ecNumber>
    </recommendedName>
</protein>
<evidence type="ECO:0000256" key="4">
    <source>
        <dbReference type="ARBA" id="ARBA00012053"/>
    </source>
</evidence>
<dbReference type="GO" id="GO:0051260">
    <property type="term" value="P:protein homooligomerization"/>
    <property type="evidence" value="ECO:0007669"/>
    <property type="project" value="Ensembl"/>
</dbReference>
<dbReference type="FunFam" id="3.20.20.70:FF:000048">
    <property type="entry name" value="Delta-aminolevulinic acid dehydratase"/>
    <property type="match status" value="1"/>
</dbReference>
<comment type="catalytic activity">
    <reaction evidence="13 14">
        <text>2 5-aminolevulinate = porphobilinogen + 2 H2O + H(+)</text>
        <dbReference type="Rhea" id="RHEA:24064"/>
        <dbReference type="ChEBI" id="CHEBI:15377"/>
        <dbReference type="ChEBI" id="CHEBI:15378"/>
        <dbReference type="ChEBI" id="CHEBI:58126"/>
        <dbReference type="ChEBI" id="CHEBI:356416"/>
        <dbReference type="EC" id="4.2.1.24"/>
    </reaction>
</comment>
<accession>A0A9L0RDT1</accession>
<dbReference type="Pfam" id="PF00490">
    <property type="entry name" value="ALAD"/>
    <property type="match status" value="1"/>
</dbReference>
<name>A0A9L0RDT1_HORSE</name>
<comment type="cofactor">
    <cofactor evidence="1">
        <name>Zn(2+)</name>
        <dbReference type="ChEBI" id="CHEBI:29105"/>
    </cofactor>
</comment>
<dbReference type="PRINTS" id="PR00144">
    <property type="entry name" value="DALDHYDRTASE"/>
</dbReference>
<dbReference type="InterPro" id="IPR030656">
    <property type="entry name" value="ALAD_AS"/>
</dbReference>
<proteinExistence type="evidence at protein level"/>
<reference evidence="16 17" key="1">
    <citation type="journal article" date="2009" name="Science">
        <title>Genome sequence, comparative analysis, and population genetics of the domestic horse.</title>
        <authorList>
            <consortium name="Broad Institute Genome Sequencing Platform"/>
            <consortium name="Broad Institute Whole Genome Assembly Team"/>
            <person name="Wade C.M."/>
            <person name="Giulotto E."/>
            <person name="Sigurdsson S."/>
            <person name="Zoli M."/>
            <person name="Gnerre S."/>
            <person name="Imsland F."/>
            <person name="Lear T.L."/>
            <person name="Adelson D.L."/>
            <person name="Bailey E."/>
            <person name="Bellone R.R."/>
            <person name="Bloecker H."/>
            <person name="Distl O."/>
            <person name="Edgar R.C."/>
            <person name="Garber M."/>
            <person name="Leeb T."/>
            <person name="Mauceli E."/>
            <person name="MacLeod J.N."/>
            <person name="Penedo M.C.T."/>
            <person name="Raison J.M."/>
            <person name="Sharpe T."/>
            <person name="Vogel J."/>
            <person name="Andersson L."/>
            <person name="Antczak D.F."/>
            <person name="Biagi T."/>
            <person name="Binns M.M."/>
            <person name="Chowdhary B.P."/>
            <person name="Coleman S.J."/>
            <person name="Della Valle G."/>
            <person name="Fryc S."/>
            <person name="Guerin G."/>
            <person name="Hasegawa T."/>
            <person name="Hill E.W."/>
            <person name="Jurka J."/>
            <person name="Kiialainen A."/>
            <person name="Lindgren G."/>
            <person name="Liu J."/>
            <person name="Magnani E."/>
            <person name="Mickelson J.R."/>
            <person name="Murray J."/>
            <person name="Nergadze S.G."/>
            <person name="Onofrio R."/>
            <person name="Pedroni S."/>
            <person name="Piras M.F."/>
            <person name="Raudsepp T."/>
            <person name="Rocchi M."/>
            <person name="Roeed K.H."/>
            <person name="Ryder O.A."/>
            <person name="Searle S."/>
            <person name="Skow L."/>
            <person name="Swinburne J.E."/>
            <person name="Syvaenen A.C."/>
            <person name="Tozaki T."/>
            <person name="Valberg S.J."/>
            <person name="Vaudin M."/>
            <person name="White J.R."/>
            <person name="Zody M.C."/>
            <person name="Lander E.S."/>
            <person name="Lindblad-Toh K."/>
        </authorList>
    </citation>
    <scope>NUCLEOTIDE SEQUENCE [LARGE SCALE GENOMIC DNA]</scope>
    <source>
        <strain evidence="16 17">Thoroughbred</strain>
    </source>
</reference>
<evidence type="ECO:0000256" key="7">
    <source>
        <dbReference type="ARBA" id="ARBA00022833"/>
    </source>
</evidence>
<dbReference type="Proteomes" id="UP000002281">
    <property type="component" value="Chromosome 25"/>
</dbReference>
<keyword evidence="8" id="KW-0350">Heme biosynthesis</keyword>
<keyword evidence="6" id="KW-0479">Metal-binding</keyword>
<evidence type="ECO:0000256" key="11">
    <source>
        <dbReference type="ARBA" id="ARBA00025628"/>
    </source>
</evidence>
<evidence type="ECO:0000256" key="8">
    <source>
        <dbReference type="ARBA" id="ARBA00023133"/>
    </source>
</evidence>
<dbReference type="EC" id="4.2.1.24" evidence="4 14"/>
<gene>
    <name evidence="16" type="primary">ALAD</name>
</gene>
<dbReference type="NCBIfam" id="NF006762">
    <property type="entry name" value="PRK09283.1"/>
    <property type="match status" value="1"/>
</dbReference>
<dbReference type="PANTHER" id="PTHR11458">
    <property type="entry name" value="DELTA-AMINOLEVULINIC ACID DEHYDRATASE"/>
    <property type="match status" value="1"/>
</dbReference>
<dbReference type="GO" id="GO:0042802">
    <property type="term" value="F:identical protein binding"/>
    <property type="evidence" value="ECO:0007669"/>
    <property type="project" value="Ensembl"/>
</dbReference>
<evidence type="ECO:0000256" key="3">
    <source>
        <dbReference type="ARBA" id="ARBA00008055"/>
    </source>
</evidence>
<dbReference type="GeneTree" id="ENSGT00390000006998"/>
<dbReference type="CDD" id="cd04824">
    <property type="entry name" value="eu_ALAD_PBGS_cysteine_rich"/>
    <property type="match status" value="1"/>
</dbReference>
<evidence type="ECO:0000256" key="10">
    <source>
        <dbReference type="ARBA" id="ARBA00023244"/>
    </source>
</evidence>
<comment type="function">
    <text evidence="11">Catalyzes an early step in the biosynthesis of tetrapyrroles. Binds two molecules of 5-aminolevulinate per subunit, each at a distinct site, and catalyzes their condensation to form porphobilinogen.</text>
</comment>
<dbReference type="Ensembl" id="ENSECAT00000119728.1">
    <property type="protein sequence ID" value="ENSECAP00000060994.1"/>
    <property type="gene ID" value="ENSECAG00000015427.4"/>
</dbReference>
<dbReference type="SUPFAM" id="SSF51569">
    <property type="entry name" value="Aldolase"/>
    <property type="match status" value="1"/>
</dbReference>
<keyword evidence="9 14" id="KW-0456">Lyase</keyword>
<dbReference type="Gene3D" id="3.20.20.70">
    <property type="entry name" value="Aldolase class I"/>
    <property type="match status" value="1"/>
</dbReference>
<evidence type="ECO:0000256" key="2">
    <source>
        <dbReference type="ARBA" id="ARBA00004694"/>
    </source>
</evidence>
<comment type="subunit">
    <text evidence="12">Homooctamer; active form. Homohexamer; low activity form.</text>
</comment>
<keyword evidence="7" id="KW-0862">Zinc</keyword>
<evidence type="ECO:0000313" key="17">
    <source>
        <dbReference type="Proteomes" id="UP000002281"/>
    </source>
</evidence>
<dbReference type="AlphaFoldDB" id="A0A9L0RDT1"/>
<evidence type="ECO:0000313" key="16">
    <source>
        <dbReference type="Ensembl" id="ENSECAP00000060994.1"/>
    </source>
</evidence>
<evidence type="ECO:0000256" key="14">
    <source>
        <dbReference type="RuleBase" id="RU000515"/>
    </source>
</evidence>
<sequence>MCRVCVTRAGIWAVMVGKVDCQHRAEVLEVASWVWDSSFRNKTNLEKNSVFAFGRLEESSWPAILSVCTKTEAEKVFCGLSSALFVDVPDDVQPIASLPGVARYGVNRLEEMLRPLVEEGLRCVLVFGVPSRVPKDERGSAADSEDSPTIEAVRLLRKTFPSLLVACDVCLCPYTSHGHCGLLSENGAIQAKESRQRLAEVALAYAKAGCQVIAPSDMMDGRVEAIKDALMAHELGNRVSVMSYSAKFASCFYGPFRDAAQSSPAFGDRRCYQLPPGARGLALRAVDRDVREGADMLMVKPGMPYLDIVREVKNKHPELPLAVYHVSGEFAMLWHGAQAGAFDLKAAVLEAMTALRRAGADVIITYYTPLLLQWLKE</sequence>
<evidence type="ECO:0007829" key="18">
    <source>
        <dbReference type="PeptideAtlas" id="A0A9L0RDT1"/>
    </source>
</evidence>
<dbReference type="GO" id="GO:0008270">
    <property type="term" value="F:zinc ion binding"/>
    <property type="evidence" value="ECO:0000318"/>
    <property type="project" value="GO_Central"/>
</dbReference>